<dbReference type="Gene3D" id="3.20.20.80">
    <property type="entry name" value="Glycosidases"/>
    <property type="match status" value="1"/>
</dbReference>
<feature type="compositionally biased region" description="Low complexity" evidence="4">
    <location>
        <begin position="429"/>
        <end position="514"/>
    </location>
</feature>
<evidence type="ECO:0000256" key="5">
    <source>
        <dbReference type="SAM" id="SignalP"/>
    </source>
</evidence>
<dbReference type="SUPFAM" id="SSF51445">
    <property type="entry name" value="(Trans)glycosidases"/>
    <property type="match status" value="1"/>
</dbReference>
<comment type="similarity">
    <text evidence="3">Belongs to the glycosyl hydrolase 5 (cellulase A) family.</text>
</comment>
<comment type="caution">
    <text evidence="7">The sequence shown here is derived from an EMBL/GenBank/DDBJ whole genome shotgun (WGS) entry which is preliminary data.</text>
</comment>
<evidence type="ECO:0000313" key="7">
    <source>
        <dbReference type="EMBL" id="MCP2174691.1"/>
    </source>
</evidence>
<protein>
    <submittedName>
        <fullName evidence="7">Cellulase (Glycosyl hydrolase family 5)</fullName>
    </submittedName>
</protein>
<dbReference type="Proteomes" id="UP001206895">
    <property type="component" value="Unassembled WGS sequence"/>
</dbReference>
<evidence type="ECO:0000256" key="1">
    <source>
        <dbReference type="ARBA" id="ARBA00022801"/>
    </source>
</evidence>
<dbReference type="RefSeq" id="WP_253659723.1">
    <property type="nucleotide sequence ID" value="NZ_BAAAJQ010000001.1"/>
</dbReference>
<gene>
    <name evidence="7" type="ORF">LX13_000498</name>
</gene>
<keyword evidence="8" id="KW-1185">Reference proteome</keyword>
<evidence type="ECO:0000256" key="4">
    <source>
        <dbReference type="SAM" id="MobiDB-lite"/>
    </source>
</evidence>
<keyword evidence="5" id="KW-0732">Signal</keyword>
<keyword evidence="2 3" id="KW-0326">Glycosidase</keyword>
<evidence type="ECO:0000256" key="3">
    <source>
        <dbReference type="RuleBase" id="RU361153"/>
    </source>
</evidence>
<dbReference type="GO" id="GO:0016787">
    <property type="term" value="F:hydrolase activity"/>
    <property type="evidence" value="ECO:0007669"/>
    <property type="project" value="UniProtKB-KW"/>
</dbReference>
<dbReference type="InterPro" id="IPR017853">
    <property type="entry name" value="GH"/>
</dbReference>
<dbReference type="EMBL" id="JAMTCJ010000001">
    <property type="protein sequence ID" value="MCP2174691.1"/>
    <property type="molecule type" value="Genomic_DNA"/>
</dbReference>
<evidence type="ECO:0000313" key="8">
    <source>
        <dbReference type="Proteomes" id="UP001206895"/>
    </source>
</evidence>
<evidence type="ECO:0000256" key="2">
    <source>
        <dbReference type="ARBA" id="ARBA00023295"/>
    </source>
</evidence>
<feature type="domain" description="Glycoside hydrolase family 5" evidence="6">
    <location>
        <begin position="67"/>
        <end position="300"/>
    </location>
</feature>
<dbReference type="InterPro" id="IPR051923">
    <property type="entry name" value="Glycosyl_Hydrolase_39"/>
</dbReference>
<feature type="chain" id="PRO_5047059312" evidence="5">
    <location>
        <begin position="26"/>
        <end position="537"/>
    </location>
</feature>
<name>A0ABT1HCT2_9NOCA</name>
<dbReference type="Pfam" id="PF00150">
    <property type="entry name" value="Cellulase"/>
    <property type="match status" value="1"/>
</dbReference>
<feature type="region of interest" description="Disordered" evidence="4">
    <location>
        <begin position="429"/>
        <end position="537"/>
    </location>
</feature>
<reference evidence="7 8" key="1">
    <citation type="submission" date="2022-06" db="EMBL/GenBank/DDBJ databases">
        <title>Genomic Encyclopedia of Archaeal and Bacterial Type Strains, Phase II (KMG-II): from individual species to whole genera.</title>
        <authorList>
            <person name="Goeker M."/>
        </authorList>
    </citation>
    <scope>NUCLEOTIDE SEQUENCE [LARGE SCALE GENOMIC DNA]</scope>
    <source>
        <strain evidence="7 8">DSM 44693</strain>
    </source>
</reference>
<proteinExistence type="inferred from homology"/>
<dbReference type="PANTHER" id="PTHR12631">
    <property type="entry name" value="ALPHA-L-IDURONIDASE"/>
    <property type="match status" value="1"/>
</dbReference>
<sequence>MSNRPSRPFPFAKTVVSLTAVTVFATVAGQALVPHVRPVYDIVNAAAITVAPDTVGIADSDLYFASPEQVQRTLDAMQSLGVTNVRVLIPWYDVNPDPGVYDWSKIDRVIAAAQARNMGVLAVITHSPDWAVTPGDTPVISPPAREADFGDFTALVAQRYSGRISAYEIWNEPNGASSFYPAPDPVRYTALLKDAYTKIKAVDPSVTVIAGVLGAVPTRPEEGTVDSPSFLEAMYEAGAKDYFDAISFHPYQYSTPYSQGPSLTGSPINEVREMRALMVSQGDAAKLIWASEYGLPTSVVSEAQQAAYIKDFLAGWSAQGYAGPMFVYTTRDASGEFESTLNFGVFREDWTAKPAAQVIKDFIAAHPQIAPSPTPNLVELVIRSMTRLMQSFAVTVQQFVRSLVAAITAVFAPPAPRTVTTIALAAARSVPTTSPAPTSSQVAATETTTAEAPASSTPRSDAAASTEQTSTAAPSSTTSTRSTTSTPSSTTPTSTTTTPTTTASTSTGPAPTSPQSIADTPSTADEARPVATAGAVS</sequence>
<evidence type="ECO:0000259" key="6">
    <source>
        <dbReference type="Pfam" id="PF00150"/>
    </source>
</evidence>
<keyword evidence="1 3" id="KW-0378">Hydrolase</keyword>
<organism evidence="7 8">
    <name type="scientific">Williamsia maris</name>
    <dbReference type="NCBI Taxonomy" id="72806"/>
    <lineage>
        <taxon>Bacteria</taxon>
        <taxon>Bacillati</taxon>
        <taxon>Actinomycetota</taxon>
        <taxon>Actinomycetes</taxon>
        <taxon>Mycobacteriales</taxon>
        <taxon>Nocardiaceae</taxon>
        <taxon>Williamsia</taxon>
    </lineage>
</organism>
<dbReference type="InterPro" id="IPR001547">
    <property type="entry name" value="Glyco_hydro_5"/>
</dbReference>
<accession>A0ABT1HCT2</accession>
<dbReference type="PANTHER" id="PTHR12631:SF10">
    <property type="entry name" value="BETA-XYLOSIDASE-LIKE PROTEIN-RELATED"/>
    <property type="match status" value="1"/>
</dbReference>
<feature type="signal peptide" evidence="5">
    <location>
        <begin position="1"/>
        <end position="25"/>
    </location>
</feature>